<protein>
    <submittedName>
        <fullName evidence="1">Uncharacterized protein</fullName>
    </submittedName>
</protein>
<proteinExistence type="predicted"/>
<evidence type="ECO:0000313" key="2">
    <source>
        <dbReference type="Proteomes" id="UP000286415"/>
    </source>
</evidence>
<dbReference type="AlphaFoldDB" id="A0A419PEC2"/>
<dbReference type="InParanoid" id="A0A419PEC2"/>
<accession>A0A419PEC2</accession>
<reference evidence="1 2" key="2">
    <citation type="journal article" date="2021" name="Genomics">
        <title>High-quality reference genome for Clonorchis sinensis.</title>
        <authorList>
            <person name="Young N.D."/>
            <person name="Stroehlein A.J."/>
            <person name="Kinkar L."/>
            <person name="Wang T."/>
            <person name="Sohn W.M."/>
            <person name="Chang B.C.H."/>
            <person name="Kaur P."/>
            <person name="Weisz D."/>
            <person name="Dudchenko O."/>
            <person name="Aiden E.L."/>
            <person name="Korhonen P.K."/>
            <person name="Gasser R.B."/>
        </authorList>
    </citation>
    <scope>NUCLEOTIDE SEQUENCE [LARGE SCALE GENOMIC DNA]</scope>
    <source>
        <strain evidence="1">Cs-k2</strain>
    </source>
</reference>
<dbReference type="EMBL" id="NIRI02000042">
    <property type="protein sequence ID" value="KAG5449458.1"/>
    <property type="molecule type" value="Genomic_DNA"/>
</dbReference>
<organism evidence="1 2">
    <name type="scientific">Clonorchis sinensis</name>
    <name type="common">Chinese liver fluke</name>
    <dbReference type="NCBI Taxonomy" id="79923"/>
    <lineage>
        <taxon>Eukaryota</taxon>
        <taxon>Metazoa</taxon>
        <taxon>Spiralia</taxon>
        <taxon>Lophotrochozoa</taxon>
        <taxon>Platyhelminthes</taxon>
        <taxon>Trematoda</taxon>
        <taxon>Digenea</taxon>
        <taxon>Opisthorchiida</taxon>
        <taxon>Opisthorchiata</taxon>
        <taxon>Opisthorchiidae</taxon>
        <taxon>Clonorchis</taxon>
    </lineage>
</organism>
<reference evidence="1 2" key="1">
    <citation type="journal article" date="2018" name="Biotechnol. Adv.">
        <title>Improved genomic resources and new bioinformatic workflow for the carcinogenic parasite Clonorchis sinensis: Biotechnological implications.</title>
        <authorList>
            <person name="Wang D."/>
            <person name="Korhonen P.K."/>
            <person name="Gasser R.B."/>
            <person name="Young N.D."/>
        </authorList>
    </citation>
    <scope>NUCLEOTIDE SEQUENCE [LARGE SCALE GENOMIC DNA]</scope>
    <source>
        <strain evidence="1">Cs-k2</strain>
    </source>
</reference>
<keyword evidence="2" id="KW-1185">Reference proteome</keyword>
<dbReference type="Proteomes" id="UP000286415">
    <property type="component" value="Unassembled WGS sequence"/>
</dbReference>
<evidence type="ECO:0000313" key="1">
    <source>
        <dbReference type="EMBL" id="KAG5449458.1"/>
    </source>
</evidence>
<sequence>MSLNSATPGLDAAKDRTVDNRLFKGLLPPKKLPTQSSASNTTIYRSTPIEAWSGRYNPNKAGNTTERNLRPKRHAYYVKRHPGCGNRKEQWTVGMSYDNGFTWARGCRRNSEENSCGSTVTLGMAVPCHHCTDKLRFPNSPVAIVQVAAIGRGIRISMTAGSGLDEKIDTDGVRLMQSHEKFTISGRTRQVATGTSPTQLQTNNSALLWFPRIKSQAQNHRRWAMHPCH</sequence>
<comment type="caution">
    <text evidence="1">The sequence shown here is derived from an EMBL/GenBank/DDBJ whole genome shotgun (WGS) entry which is preliminary data.</text>
</comment>
<gene>
    <name evidence="1" type="ORF">CSKR_105517</name>
</gene>
<name>A0A419PEC2_CLOSI</name>